<organism evidence="3">
    <name type="scientific">Octopus bimaculoides</name>
    <name type="common">California two-spotted octopus</name>
    <dbReference type="NCBI Taxonomy" id="37653"/>
    <lineage>
        <taxon>Eukaryota</taxon>
        <taxon>Metazoa</taxon>
        <taxon>Spiralia</taxon>
        <taxon>Lophotrochozoa</taxon>
        <taxon>Mollusca</taxon>
        <taxon>Cephalopoda</taxon>
        <taxon>Coleoidea</taxon>
        <taxon>Octopodiformes</taxon>
        <taxon>Octopoda</taxon>
        <taxon>Incirrata</taxon>
        <taxon>Octopodidae</taxon>
        <taxon>Octopus</taxon>
    </lineage>
</organism>
<dbReference type="GO" id="GO:0045505">
    <property type="term" value="F:dynein intermediate chain binding"/>
    <property type="evidence" value="ECO:0007669"/>
    <property type="project" value="TreeGrafter"/>
</dbReference>
<comment type="similarity">
    <text evidence="1">Belongs to the dynein light chain Tctex-type family.</text>
</comment>
<dbReference type="InterPro" id="IPR005334">
    <property type="entry name" value="Tctex-1-like"/>
</dbReference>
<dbReference type="InterPro" id="IPR038586">
    <property type="entry name" value="Tctex-1-like_sf"/>
</dbReference>
<dbReference type="CDD" id="cd21459">
    <property type="entry name" value="DLC-like_TCTEX1D2"/>
    <property type="match status" value="1"/>
</dbReference>
<proteinExistence type="inferred from homology"/>
<name>A0A0L8IE00_OCTBM</name>
<dbReference type="OrthoDB" id="10260741at2759"/>
<protein>
    <recommendedName>
        <fullName evidence="4">Tctex1 domain-containing protein 2</fullName>
    </recommendedName>
</protein>
<feature type="region of interest" description="Disordered" evidence="2">
    <location>
        <begin position="43"/>
        <end position="78"/>
    </location>
</feature>
<dbReference type="STRING" id="37653.A0A0L8IE00"/>
<dbReference type="PANTHER" id="PTHR21255:SF7">
    <property type="entry name" value="DYNEIN LIGHT CHAIN TCTEX-TYPE PROTEIN 2B"/>
    <property type="match status" value="1"/>
</dbReference>
<reference evidence="3" key="1">
    <citation type="submission" date="2015-07" db="EMBL/GenBank/DDBJ databases">
        <title>MeaNS - Measles Nucleotide Surveillance Program.</title>
        <authorList>
            <person name="Tran T."/>
            <person name="Druce J."/>
        </authorList>
    </citation>
    <scope>NUCLEOTIDE SEQUENCE</scope>
    <source>
        <strain evidence="3">UCB-OBI-ISO-001</strain>
        <tissue evidence="3">Gonad</tissue>
    </source>
</reference>
<dbReference type="PANTHER" id="PTHR21255">
    <property type="entry name" value="T-COMPLEX-ASSOCIATED-TESTIS-EXPRESSED 1/ DYNEIN LIGHT CHAIN"/>
    <property type="match status" value="1"/>
</dbReference>
<evidence type="ECO:0000256" key="1">
    <source>
        <dbReference type="ARBA" id="ARBA00005361"/>
    </source>
</evidence>
<dbReference type="GO" id="GO:0007018">
    <property type="term" value="P:microtubule-based movement"/>
    <property type="evidence" value="ECO:0007669"/>
    <property type="project" value="TreeGrafter"/>
</dbReference>
<dbReference type="Pfam" id="PF03645">
    <property type="entry name" value="Tctex-1"/>
    <property type="match status" value="1"/>
</dbReference>
<dbReference type="EMBL" id="KQ415907">
    <property type="protein sequence ID" value="KOF99718.1"/>
    <property type="molecule type" value="Genomic_DNA"/>
</dbReference>
<dbReference type="FunFam" id="3.30.1140.40:FF:000003">
    <property type="entry name" value="tctex1 domain-containing protein 2"/>
    <property type="match status" value="1"/>
</dbReference>
<dbReference type="Gene3D" id="3.30.1140.40">
    <property type="entry name" value="Tctex-1"/>
    <property type="match status" value="1"/>
</dbReference>
<evidence type="ECO:0008006" key="4">
    <source>
        <dbReference type="Google" id="ProtNLM"/>
    </source>
</evidence>
<dbReference type="AlphaFoldDB" id="A0A0L8IE00"/>
<dbReference type="GO" id="GO:0005868">
    <property type="term" value="C:cytoplasmic dynein complex"/>
    <property type="evidence" value="ECO:0007669"/>
    <property type="project" value="TreeGrafter"/>
</dbReference>
<sequence>MSSSVHMIRPLYRNNHLTVAYLCTYDAADTLFSVLGVSQPPGYVQTPVSDPDHHTGLVPNNNSCDDNNNNNNNSSDTMDTRFQPLIVKECIRTVLTENLAHKEYSPETMAEDTRVLVELIRNKIKDLAYDRYKIIVQVYIGEYRGQGIKIASRKFWDADTDNFAVDVYTNNSLFCVAMACGVYYY</sequence>
<feature type="compositionally biased region" description="Low complexity" evidence="2">
    <location>
        <begin position="60"/>
        <end position="76"/>
    </location>
</feature>
<gene>
    <name evidence="3" type="ORF">OCBIM_22012342mg</name>
</gene>
<dbReference type="GO" id="GO:0005737">
    <property type="term" value="C:cytoplasm"/>
    <property type="evidence" value="ECO:0007669"/>
    <property type="project" value="TreeGrafter"/>
</dbReference>
<evidence type="ECO:0000256" key="2">
    <source>
        <dbReference type="SAM" id="MobiDB-lite"/>
    </source>
</evidence>
<evidence type="ECO:0000313" key="3">
    <source>
        <dbReference type="EMBL" id="KOF99718.1"/>
    </source>
</evidence>
<accession>A0A0L8IE00</accession>